<dbReference type="AlphaFoldDB" id="A0A975GB72"/>
<dbReference type="Pfam" id="PF22790">
    <property type="entry name" value="YkoP"/>
    <property type="match status" value="1"/>
</dbReference>
<dbReference type="RefSeq" id="WP_284680870.1">
    <property type="nucleotide sequence ID" value="NZ_CP060096.1"/>
</dbReference>
<dbReference type="KEGG" id="aaut:ACETAC_04595"/>
<gene>
    <name evidence="2" type="ORF">ACETAC_04595</name>
</gene>
<dbReference type="InterPro" id="IPR054467">
    <property type="entry name" value="YkoP-like_dom"/>
</dbReference>
<keyword evidence="3" id="KW-1185">Reference proteome</keyword>
<protein>
    <recommendedName>
        <fullName evidence="1">YkoP-like domain-containing protein</fullName>
    </recommendedName>
</protein>
<dbReference type="Proteomes" id="UP000671913">
    <property type="component" value="Chromosome"/>
</dbReference>
<accession>A0A975GB72</accession>
<proteinExistence type="predicted"/>
<feature type="domain" description="YkoP-like" evidence="1">
    <location>
        <begin position="2"/>
        <end position="181"/>
    </location>
</feature>
<evidence type="ECO:0000313" key="3">
    <source>
        <dbReference type="Proteomes" id="UP000671913"/>
    </source>
</evidence>
<dbReference type="EMBL" id="CP060096">
    <property type="protein sequence ID" value="QSZ28133.1"/>
    <property type="molecule type" value="Genomic_DNA"/>
</dbReference>
<evidence type="ECO:0000313" key="2">
    <source>
        <dbReference type="EMBL" id="QSZ28133.1"/>
    </source>
</evidence>
<name>A0A975GB72_9THEO</name>
<evidence type="ECO:0000259" key="1">
    <source>
        <dbReference type="Pfam" id="PF22790"/>
    </source>
</evidence>
<sequence>MKNIFKYLWSLWEDLFAKINGIQDINGGNFALRIAVKKYRGKDMTLNDGTLLKHGERYIELHLNNKFFSKISSHNSSSVYLGITAVKELKKSLHLLKKIINENPEFFDINVFMAYSLFYRGIDKLGFEIREIRSPLVRYIFSIYEKLLLLIFHPDGIKRLKSKNFTSKNVIITRNTINNLY</sequence>
<organism evidence="2 3">
    <name type="scientific">Aceticella autotrophica</name>
    <dbReference type="NCBI Taxonomy" id="2755338"/>
    <lineage>
        <taxon>Bacteria</taxon>
        <taxon>Bacillati</taxon>
        <taxon>Bacillota</taxon>
        <taxon>Clostridia</taxon>
        <taxon>Thermoanaerobacterales</taxon>
        <taxon>Thermoanaerobacteraceae</taxon>
        <taxon>Aceticella</taxon>
    </lineage>
</organism>
<reference evidence="2" key="1">
    <citation type="submission" date="2020-08" db="EMBL/GenBank/DDBJ databases">
        <title>Genomic insights into the carbon and energy metabolism of the first obligate autotrophic acetogenic bacterium Aceticella autotrophica gen. nov., sp. nov.</title>
        <authorList>
            <person name="Toshchakov S.V."/>
            <person name="Elcheninov A.G."/>
            <person name="Kublanov I.V."/>
            <person name="Frolov E.N."/>
            <person name="Lebedinsky A.V."/>
        </authorList>
    </citation>
    <scope>NUCLEOTIDE SEQUENCE</scope>
    <source>
        <strain evidence="2">3443-3Ac</strain>
    </source>
</reference>